<reference evidence="8" key="1">
    <citation type="submission" date="2022-11" db="EMBL/GenBank/DDBJ databases">
        <title>Minimal conservation of predation-associated metabolite biosynthetic gene clusters underscores biosynthetic potential of Myxococcota including descriptions for ten novel species: Archangium lansinium sp. nov., Myxococcus landrumus sp. nov., Nannocystis bai.</title>
        <authorList>
            <person name="Ahearne A."/>
            <person name="Stevens C."/>
            <person name="Dowd S."/>
        </authorList>
    </citation>
    <scope>NUCLEOTIDE SEQUENCE</scope>
    <source>
        <strain evidence="8">Fl3</strain>
    </source>
</reference>
<dbReference type="SUPFAM" id="SSF88659">
    <property type="entry name" value="Sigma3 and sigma4 domains of RNA polymerase sigma factors"/>
    <property type="match status" value="1"/>
</dbReference>
<organism evidence="8 9">
    <name type="scientific">Nannocystis punicea</name>
    <dbReference type="NCBI Taxonomy" id="2995304"/>
    <lineage>
        <taxon>Bacteria</taxon>
        <taxon>Pseudomonadati</taxon>
        <taxon>Myxococcota</taxon>
        <taxon>Polyangia</taxon>
        <taxon>Nannocystales</taxon>
        <taxon>Nannocystaceae</taxon>
        <taxon>Nannocystis</taxon>
    </lineage>
</organism>
<dbReference type="InterPro" id="IPR036388">
    <property type="entry name" value="WH-like_DNA-bd_sf"/>
</dbReference>
<dbReference type="PANTHER" id="PTHR43133">
    <property type="entry name" value="RNA POLYMERASE ECF-TYPE SIGMA FACTO"/>
    <property type="match status" value="1"/>
</dbReference>
<keyword evidence="9" id="KW-1185">Reference proteome</keyword>
<evidence type="ECO:0000256" key="2">
    <source>
        <dbReference type="ARBA" id="ARBA00023015"/>
    </source>
</evidence>
<dbReference type="Proteomes" id="UP001164459">
    <property type="component" value="Chromosome"/>
</dbReference>
<evidence type="ECO:0000256" key="1">
    <source>
        <dbReference type="ARBA" id="ARBA00010641"/>
    </source>
</evidence>
<evidence type="ECO:0000256" key="4">
    <source>
        <dbReference type="ARBA" id="ARBA00023125"/>
    </source>
</evidence>
<dbReference type="NCBIfam" id="TIGR02937">
    <property type="entry name" value="sigma70-ECF"/>
    <property type="match status" value="1"/>
</dbReference>
<dbReference type="InterPro" id="IPR013324">
    <property type="entry name" value="RNA_pol_sigma_r3/r4-like"/>
</dbReference>
<evidence type="ECO:0000256" key="3">
    <source>
        <dbReference type="ARBA" id="ARBA00023082"/>
    </source>
</evidence>
<protein>
    <submittedName>
        <fullName evidence="8">Sigma-70 family RNA polymerase sigma factor</fullName>
    </submittedName>
</protein>
<dbReference type="InterPro" id="IPR014284">
    <property type="entry name" value="RNA_pol_sigma-70_dom"/>
</dbReference>
<keyword evidence="5" id="KW-0804">Transcription</keyword>
<keyword evidence="3" id="KW-0731">Sigma factor</keyword>
<dbReference type="Pfam" id="PF08281">
    <property type="entry name" value="Sigma70_r4_2"/>
    <property type="match status" value="1"/>
</dbReference>
<proteinExistence type="inferred from homology"/>
<evidence type="ECO:0000256" key="5">
    <source>
        <dbReference type="ARBA" id="ARBA00023163"/>
    </source>
</evidence>
<evidence type="ECO:0000259" key="6">
    <source>
        <dbReference type="Pfam" id="PF04542"/>
    </source>
</evidence>
<dbReference type="SUPFAM" id="SSF88946">
    <property type="entry name" value="Sigma2 domain of RNA polymerase sigma factors"/>
    <property type="match status" value="1"/>
</dbReference>
<feature type="domain" description="RNA polymerase sigma factor 70 region 4 type 2" evidence="7">
    <location>
        <begin position="126"/>
        <end position="178"/>
    </location>
</feature>
<keyword evidence="2" id="KW-0805">Transcription regulation</keyword>
<dbReference type="PANTHER" id="PTHR43133:SF8">
    <property type="entry name" value="RNA POLYMERASE SIGMA FACTOR HI_1459-RELATED"/>
    <property type="match status" value="1"/>
</dbReference>
<dbReference type="RefSeq" id="WP_269032982.1">
    <property type="nucleotide sequence ID" value="NZ_CP114040.1"/>
</dbReference>
<dbReference type="Pfam" id="PF04542">
    <property type="entry name" value="Sigma70_r2"/>
    <property type="match status" value="1"/>
</dbReference>
<evidence type="ECO:0000259" key="7">
    <source>
        <dbReference type="Pfam" id="PF08281"/>
    </source>
</evidence>
<dbReference type="Gene3D" id="1.10.10.10">
    <property type="entry name" value="Winged helix-like DNA-binding domain superfamily/Winged helix DNA-binding domain"/>
    <property type="match status" value="1"/>
</dbReference>
<feature type="domain" description="RNA polymerase sigma-70 region 2" evidence="6">
    <location>
        <begin position="27"/>
        <end position="93"/>
    </location>
</feature>
<keyword evidence="4" id="KW-0238">DNA-binding</keyword>
<evidence type="ECO:0000313" key="8">
    <source>
        <dbReference type="EMBL" id="WAS90655.1"/>
    </source>
</evidence>
<name>A0ABY7GUP5_9BACT</name>
<evidence type="ECO:0000313" key="9">
    <source>
        <dbReference type="Proteomes" id="UP001164459"/>
    </source>
</evidence>
<dbReference type="InterPro" id="IPR013325">
    <property type="entry name" value="RNA_pol_sigma_r2"/>
</dbReference>
<accession>A0ABY7GUP5</accession>
<sequence>MPIRSAHTDLDLLLGWRHGDTQMGAELYDRYKTPVTNLFRRNVQSKHDIPDLVQQTFLACVHAKNDPEIAGTVRGYILGIAFHTMTGFFRRARPALALDLTGEQGTALASIEPDPEYLLTLGDEQRLLMKAIRRIPMEYQVIIELNYWEGVPCNQIAEILRIPQGTVRSRLQRGRAALEKTLAALADSPELLAATTMSMSAWQQGIHAWITAQAGQDDPAD</sequence>
<comment type="similarity">
    <text evidence="1">Belongs to the sigma-70 factor family. ECF subfamily.</text>
</comment>
<gene>
    <name evidence="8" type="ORF">O0S08_31085</name>
</gene>
<dbReference type="EMBL" id="CP114040">
    <property type="protein sequence ID" value="WAS90655.1"/>
    <property type="molecule type" value="Genomic_DNA"/>
</dbReference>
<dbReference type="InterPro" id="IPR039425">
    <property type="entry name" value="RNA_pol_sigma-70-like"/>
</dbReference>
<dbReference type="InterPro" id="IPR013249">
    <property type="entry name" value="RNA_pol_sigma70_r4_t2"/>
</dbReference>
<dbReference type="CDD" id="cd06171">
    <property type="entry name" value="Sigma70_r4"/>
    <property type="match status" value="1"/>
</dbReference>
<dbReference type="InterPro" id="IPR007627">
    <property type="entry name" value="RNA_pol_sigma70_r2"/>
</dbReference>
<dbReference type="Gene3D" id="1.10.1740.10">
    <property type="match status" value="1"/>
</dbReference>